<dbReference type="SUPFAM" id="SSF53756">
    <property type="entry name" value="UDP-Glycosyltransferase/glycogen phosphorylase"/>
    <property type="match status" value="1"/>
</dbReference>
<evidence type="ECO:0000256" key="3">
    <source>
        <dbReference type="ARBA" id="ARBA00022676"/>
    </source>
</evidence>
<feature type="region of interest" description="Disordered" evidence="6">
    <location>
        <begin position="530"/>
        <end position="555"/>
    </location>
</feature>
<reference evidence="8" key="1">
    <citation type="submission" date="2021-01" db="EMBL/GenBank/DDBJ databases">
        <authorList>
            <person name="Corre E."/>
            <person name="Pelletier E."/>
            <person name="Niang G."/>
            <person name="Scheremetjew M."/>
            <person name="Finn R."/>
            <person name="Kale V."/>
            <person name="Holt S."/>
            <person name="Cochrane G."/>
            <person name="Meng A."/>
            <person name="Brown T."/>
            <person name="Cohen L."/>
        </authorList>
    </citation>
    <scope>NUCLEOTIDE SEQUENCE</scope>
    <source>
        <strain evidence="8">CCMP2084</strain>
    </source>
</reference>
<dbReference type="UniPathway" id="UPA00378"/>
<dbReference type="InterPro" id="IPR001503">
    <property type="entry name" value="Glyco_trans_10"/>
</dbReference>
<proteinExistence type="inferred from homology"/>
<dbReference type="PANTHER" id="PTHR11929:SF194">
    <property type="entry name" value="ALPHA-(1,3)-FUCOSYLTRANSFERASE 10"/>
    <property type="match status" value="1"/>
</dbReference>
<dbReference type="InterPro" id="IPR038577">
    <property type="entry name" value="GT10-like_C_sf"/>
</dbReference>
<organism evidence="8">
    <name type="scientific">Attheya septentrionalis</name>
    <dbReference type="NCBI Taxonomy" id="420275"/>
    <lineage>
        <taxon>Eukaryota</taxon>
        <taxon>Sar</taxon>
        <taxon>Stramenopiles</taxon>
        <taxon>Ochrophyta</taxon>
        <taxon>Bacillariophyta</taxon>
        <taxon>Coscinodiscophyceae</taxon>
        <taxon>Chaetocerotophycidae</taxon>
        <taxon>Chaetocerotales</taxon>
        <taxon>Attheyaceae</taxon>
        <taxon>Attheya</taxon>
    </lineage>
</organism>
<name>A0A7S2XRX5_9STRA</name>
<dbReference type="EC" id="2.4.1.-" evidence="5"/>
<dbReference type="AlphaFoldDB" id="A0A7S2XRX5"/>
<evidence type="ECO:0000256" key="6">
    <source>
        <dbReference type="SAM" id="MobiDB-lite"/>
    </source>
</evidence>
<dbReference type="InterPro" id="IPR055270">
    <property type="entry name" value="Glyco_tran_10_C"/>
</dbReference>
<evidence type="ECO:0000256" key="5">
    <source>
        <dbReference type="RuleBase" id="RU003832"/>
    </source>
</evidence>
<keyword evidence="3 5" id="KW-0328">Glycosyltransferase</keyword>
<dbReference type="GO" id="GO:0046920">
    <property type="term" value="F:alpha-(1-&gt;3)-fucosyltransferase activity"/>
    <property type="evidence" value="ECO:0007669"/>
    <property type="project" value="TreeGrafter"/>
</dbReference>
<evidence type="ECO:0000256" key="1">
    <source>
        <dbReference type="ARBA" id="ARBA00004922"/>
    </source>
</evidence>
<comment type="subcellular location">
    <subcellularLocation>
        <location evidence="5">Golgi apparatus</location>
        <location evidence="5">Golgi stack membrane</location>
        <topology evidence="5">Single-pass type II membrane protein</topology>
    </subcellularLocation>
</comment>
<keyword evidence="5" id="KW-1133">Transmembrane helix</keyword>
<protein>
    <recommendedName>
        <fullName evidence="5">Fucosyltransferase</fullName>
        <ecNumber evidence="5">2.4.1.-</ecNumber>
    </recommendedName>
</protein>
<keyword evidence="5" id="KW-0472">Membrane</keyword>
<evidence type="ECO:0000259" key="7">
    <source>
        <dbReference type="Pfam" id="PF00852"/>
    </source>
</evidence>
<feature type="domain" description="Fucosyltransferase C-terminal" evidence="7">
    <location>
        <begin position="313"/>
        <end position="471"/>
    </location>
</feature>
<dbReference type="GO" id="GO:0032580">
    <property type="term" value="C:Golgi cisterna membrane"/>
    <property type="evidence" value="ECO:0007669"/>
    <property type="project" value="UniProtKB-SubCell"/>
</dbReference>
<dbReference type="Pfam" id="PF00852">
    <property type="entry name" value="Glyco_transf_10"/>
    <property type="match status" value="1"/>
</dbReference>
<feature type="compositionally biased region" description="Polar residues" evidence="6">
    <location>
        <begin position="530"/>
        <end position="551"/>
    </location>
</feature>
<comment type="pathway">
    <text evidence="1">Protein modification; protein glycosylation.</text>
</comment>
<sequence>MRTSSGSKRAKRSTKKYSSLCVFRAVILLWATLSFLFFHTTLQDSYTTMIQTTVPQTRTGPAAGDHWMLWKVHEDGGGATKHLVEATSFQKETQQHERHVEKIMTAAGLEVDLNGKTVKSCWYYEGNNDDTLQAVLHTRCRPGTVDQNLLIYNPLKRERYWCGQTIAASTVSTIHNVDKCLEKEPLRLFKFKPTIPALLNSSEVDPIKLGNGQKCNGARGIKVDCDVPCFKCRPNAGIVSKFYIDGTDWMFHFSMEGPMYYNQLYIDEDAHKTNKFYATTSFKSEIPLPYFSWAEYDIDKPPIKYENAIRGASFIARNCGSKNNREKVVTELQEQFQVFSLSSCLHNAEPPANVSMSNKILLQQQYLFHLAFENQNIDDYITEKMWGTFQSGTLPVYYGAPNIEEHVPPHSVINAYNFSSNEILGKYLTKVANNQTLWESYHDWRRKPLPLEFREKFNFTHIHSECRMCRWAYAKKYGLGWNHAKQEITETSISRNVCINGASSQASGLLTQPFKEHWLSIDASNQLHEQVRSTLSRSDGDQSEQGNSNEAVSCGDQKEKTVLLNRLGLRRSIEEHDGVIDLVVRHGGNIPKGLTPVEGTFLVLRLETSIKNSGGVYFTINESDPQPVAHRFNRTQSINMSHIKNTRMTALIIQDETSRISVLSSRGTYMISPKLGVVDVMISANNSTLLGRPQTVRVLIEDVDPLHYKQSEVTLSHFGKEMIEELANPVEMYFLG</sequence>
<evidence type="ECO:0000313" key="8">
    <source>
        <dbReference type="EMBL" id="CAD9823911.1"/>
    </source>
</evidence>
<gene>
    <name evidence="8" type="ORF">ASEP1449_LOCUS15745</name>
</gene>
<evidence type="ECO:0000256" key="2">
    <source>
        <dbReference type="ARBA" id="ARBA00008919"/>
    </source>
</evidence>
<feature type="transmembrane region" description="Helical" evidence="5">
    <location>
        <begin position="21"/>
        <end position="42"/>
    </location>
</feature>
<accession>A0A7S2XRX5</accession>
<keyword evidence="4 5" id="KW-0808">Transferase</keyword>
<keyword evidence="5" id="KW-0812">Transmembrane</keyword>
<dbReference type="Gene3D" id="3.40.50.11660">
    <property type="entry name" value="Glycosyl transferase family 10, C-terminal domain"/>
    <property type="match status" value="1"/>
</dbReference>
<dbReference type="PANTHER" id="PTHR11929">
    <property type="entry name" value="ALPHA- 1,3 -FUCOSYLTRANSFERASE"/>
    <property type="match status" value="1"/>
</dbReference>
<comment type="similarity">
    <text evidence="2 5">Belongs to the glycosyltransferase 10 family.</text>
</comment>
<keyword evidence="5" id="KW-0333">Golgi apparatus</keyword>
<dbReference type="EMBL" id="HBHQ01023277">
    <property type="protein sequence ID" value="CAD9823911.1"/>
    <property type="molecule type" value="Transcribed_RNA"/>
</dbReference>
<evidence type="ECO:0000256" key="4">
    <source>
        <dbReference type="ARBA" id="ARBA00022679"/>
    </source>
</evidence>